<sequence>MLFEEASILSEVCGCLASSDVLSFALCCWTIYRGLNRDGLLKVGNVSLGFSPWCQSILYCIDTTSVRRVEIYLDYYVDRVSEAECLIDGLERLTLVAELTLKFNPRRVGSANLATKISTMFSGLSKLNFICGARESNVPPRRALKFSKAESTLKAFDTLARRNKHSLVRLTLRCDPDLR</sequence>
<feature type="non-terminal residue" evidence="1">
    <location>
        <position position="179"/>
    </location>
</feature>
<evidence type="ECO:0000313" key="1">
    <source>
        <dbReference type="EMBL" id="KAF4738825.1"/>
    </source>
</evidence>
<name>A0A7J6T123_PEROL</name>
<evidence type="ECO:0000313" key="2">
    <source>
        <dbReference type="Proteomes" id="UP000574390"/>
    </source>
</evidence>
<proteinExistence type="predicted"/>
<accession>A0A7J6T123</accession>
<organism evidence="1 2">
    <name type="scientific">Perkinsus olseni</name>
    <name type="common">Perkinsus atlanticus</name>
    <dbReference type="NCBI Taxonomy" id="32597"/>
    <lineage>
        <taxon>Eukaryota</taxon>
        <taxon>Sar</taxon>
        <taxon>Alveolata</taxon>
        <taxon>Perkinsozoa</taxon>
        <taxon>Perkinsea</taxon>
        <taxon>Perkinsida</taxon>
        <taxon>Perkinsidae</taxon>
        <taxon>Perkinsus</taxon>
    </lineage>
</organism>
<dbReference type="Proteomes" id="UP000574390">
    <property type="component" value="Unassembled WGS sequence"/>
</dbReference>
<comment type="caution">
    <text evidence="1">The sequence shown here is derived from an EMBL/GenBank/DDBJ whole genome shotgun (WGS) entry which is preliminary data.</text>
</comment>
<dbReference type="AlphaFoldDB" id="A0A7J6T123"/>
<protein>
    <submittedName>
        <fullName evidence="1">Uncharacterized protein</fullName>
    </submittedName>
</protein>
<reference evidence="1 2" key="1">
    <citation type="submission" date="2020-04" db="EMBL/GenBank/DDBJ databases">
        <title>Perkinsus olseni comparative genomics.</title>
        <authorList>
            <person name="Bogema D.R."/>
        </authorList>
    </citation>
    <scope>NUCLEOTIDE SEQUENCE [LARGE SCALE GENOMIC DNA]</scope>
    <source>
        <strain evidence="1">ATCC PRA-205</strain>
    </source>
</reference>
<gene>
    <name evidence="1" type="ORF">FOZ62_009515</name>
</gene>
<dbReference type="EMBL" id="JABANM010010760">
    <property type="protein sequence ID" value="KAF4738825.1"/>
    <property type="molecule type" value="Genomic_DNA"/>
</dbReference>